<keyword evidence="4" id="KW-0963">Cytoplasm</keyword>
<comment type="similarity">
    <text evidence="3">Belongs to the Integrator subunit 3 family.</text>
</comment>
<feature type="region of interest" description="Disordered" evidence="8">
    <location>
        <begin position="116"/>
        <end position="147"/>
    </location>
</feature>
<evidence type="ECO:0000256" key="8">
    <source>
        <dbReference type="SAM" id="MobiDB-lite"/>
    </source>
</evidence>
<accession>A0AAN8XEN4</accession>
<evidence type="ECO:0000256" key="1">
    <source>
        <dbReference type="ARBA" id="ARBA00004123"/>
    </source>
</evidence>
<dbReference type="InterPro" id="IPR045334">
    <property type="entry name" value="INTS3"/>
</dbReference>
<evidence type="ECO:0000256" key="4">
    <source>
        <dbReference type="ARBA" id="ARBA00022490"/>
    </source>
</evidence>
<dbReference type="Pfam" id="PF10189">
    <property type="entry name" value="Ints3_N"/>
    <property type="match status" value="1"/>
</dbReference>
<dbReference type="AlphaFoldDB" id="A0AAN8XEN4"/>
<organism evidence="11 12">
    <name type="scientific">Halocaridina rubra</name>
    <name type="common">Hawaiian red shrimp</name>
    <dbReference type="NCBI Taxonomy" id="373956"/>
    <lineage>
        <taxon>Eukaryota</taxon>
        <taxon>Metazoa</taxon>
        <taxon>Ecdysozoa</taxon>
        <taxon>Arthropoda</taxon>
        <taxon>Crustacea</taxon>
        <taxon>Multicrustacea</taxon>
        <taxon>Malacostraca</taxon>
        <taxon>Eumalacostraca</taxon>
        <taxon>Eucarida</taxon>
        <taxon>Decapoda</taxon>
        <taxon>Pleocyemata</taxon>
        <taxon>Caridea</taxon>
        <taxon>Atyoidea</taxon>
        <taxon>Atyidae</taxon>
        <taxon>Halocaridina</taxon>
    </lineage>
</organism>
<feature type="domain" description="Ints3-like C-terminal" evidence="10">
    <location>
        <begin position="199"/>
        <end position="487"/>
    </location>
</feature>
<reference evidence="11 12" key="1">
    <citation type="submission" date="2023-11" db="EMBL/GenBank/DDBJ databases">
        <title>Halocaridina rubra genome assembly.</title>
        <authorList>
            <person name="Smith C."/>
        </authorList>
    </citation>
    <scope>NUCLEOTIDE SEQUENCE [LARGE SCALE GENOMIC DNA]</scope>
    <source>
        <strain evidence="11">EP-1</strain>
        <tissue evidence="11">Whole</tissue>
    </source>
</reference>
<comment type="subcellular location">
    <subcellularLocation>
        <location evidence="2">Cytoplasm</location>
    </subcellularLocation>
    <subcellularLocation>
        <location evidence="1">Nucleus</location>
    </subcellularLocation>
</comment>
<evidence type="ECO:0000256" key="7">
    <source>
        <dbReference type="ARBA" id="ARBA00054331"/>
    </source>
</evidence>
<comment type="caution">
    <text evidence="11">The sequence shown here is derived from an EMBL/GenBank/DDBJ whole genome shotgun (WGS) entry which is preliminary data.</text>
</comment>
<evidence type="ECO:0000256" key="3">
    <source>
        <dbReference type="ARBA" id="ARBA00006130"/>
    </source>
</evidence>
<dbReference type="EMBL" id="JAXCGZ010008335">
    <property type="protein sequence ID" value="KAK7077735.1"/>
    <property type="molecule type" value="Genomic_DNA"/>
</dbReference>
<feature type="domain" description="Integrator complex subunit 3 N-terminal" evidence="9">
    <location>
        <begin position="3"/>
        <end position="61"/>
    </location>
</feature>
<dbReference type="InterPro" id="IPR019333">
    <property type="entry name" value="INTS3_N"/>
</dbReference>
<keyword evidence="12" id="KW-1185">Reference proteome</keyword>
<evidence type="ECO:0000256" key="5">
    <source>
        <dbReference type="ARBA" id="ARBA00023242"/>
    </source>
</evidence>
<protein>
    <recommendedName>
        <fullName evidence="6">SOSS complex subunit A homolog</fullName>
    </recommendedName>
</protein>
<evidence type="ECO:0000313" key="12">
    <source>
        <dbReference type="Proteomes" id="UP001381693"/>
    </source>
</evidence>
<evidence type="ECO:0000256" key="2">
    <source>
        <dbReference type="ARBA" id="ARBA00004496"/>
    </source>
</evidence>
<dbReference type="Proteomes" id="UP001381693">
    <property type="component" value="Unassembled WGS sequence"/>
</dbReference>
<dbReference type="PANTHER" id="PTHR13587">
    <property type="entry name" value="INTEGRATOR COMPLEX SUBUNIT 3"/>
    <property type="match status" value="1"/>
</dbReference>
<comment type="function">
    <text evidence="7">Component of the integrator complex, a multiprotein complex that terminates RNA polymerase II (Pol II) transcription in the promoter-proximal region of genes. The integrator complex provides a quality checkpoint during transcription elongation by driving premature transcription termination of transcripts that are unfavorably configured for transcriptional elongation: the complex terminates transcription by (1) catalyzing dephosphorylation of the C-terminal domain (CTD) of Pol II subunit Polr2A/Rbp1 and Spt5, and (2) degrading the exiting nascent RNA transcript via endonuclease activity. The integrator complex is also involved in the 3'-end processing of the U7 snRNA, and also the spliceosomal snRNAs U1, U2, U4 and U5.</text>
</comment>
<evidence type="ECO:0000259" key="10">
    <source>
        <dbReference type="Pfam" id="PF24566"/>
    </source>
</evidence>
<dbReference type="Pfam" id="PF24566">
    <property type="entry name" value="HEAT_Ints3_C"/>
    <property type="match status" value="1"/>
</dbReference>
<name>A0AAN8XEN4_HALRR</name>
<dbReference type="InterPro" id="IPR056518">
    <property type="entry name" value="HEAT_Ints3_C"/>
</dbReference>
<evidence type="ECO:0000259" key="9">
    <source>
        <dbReference type="Pfam" id="PF10189"/>
    </source>
</evidence>
<dbReference type="GO" id="GO:0005634">
    <property type="term" value="C:nucleus"/>
    <property type="evidence" value="ECO:0007669"/>
    <property type="project" value="UniProtKB-SubCell"/>
</dbReference>
<gene>
    <name evidence="11" type="ORF">SK128_026783</name>
</gene>
<dbReference type="PANTHER" id="PTHR13587:SF7">
    <property type="entry name" value="INTEGRATOR COMPLEX SUBUNIT 3"/>
    <property type="match status" value="1"/>
</dbReference>
<proteinExistence type="inferred from homology"/>
<feature type="compositionally biased region" description="Acidic residues" evidence="8">
    <location>
        <begin position="121"/>
        <end position="134"/>
    </location>
</feature>
<sequence>MVLLFFPFQIIPHFHPPLADKVRAGVHNSLRQILEKRVIQALEPLFDSPRMDVELRKLIRETFPEFCSASAVSDVKPEDYVAPVSSAASVTRMDLMAETGLDFATSSVPESVVNNNNHSEDEGEAMFSDEEEDVPTSKINSSTPPVPIKMEKTEEKEVTGVLPVGDVKLKQINNVNVKEEKMDLSKHLEFLESDMRSIIIDFQNETDTQQRCYLLQKMCDLILSDDLVQEESQNLASCLCPLLADDLSPGVSLLPQDITPESIQESLGRPLFVLFDNLITLPEDDHRRQPLLQLLVEMHKITSSVGYIFLYFLKASTIRAEKEDEKDDKMFLTYRDLCKASGQKDFAGFIIRDLVCCSENDSRVLSWIIPDVYKSFPKQTRGSSDILQIVIERLDSTQLHDLVCMVLQGSLVMFDNGAFANILEKSLQWETMEQLFLWQLAKAHEIPVDCCLSVMPRLKFTSHSATVNNTHGEALSNILMMLRRESTVRDTNCRSELNSFINAWGTFVF</sequence>
<evidence type="ECO:0000313" key="11">
    <source>
        <dbReference type="EMBL" id="KAK7077735.1"/>
    </source>
</evidence>
<evidence type="ECO:0000256" key="6">
    <source>
        <dbReference type="ARBA" id="ARBA00032741"/>
    </source>
</evidence>
<keyword evidence="5" id="KW-0539">Nucleus</keyword>
<dbReference type="GO" id="GO:0005737">
    <property type="term" value="C:cytoplasm"/>
    <property type="evidence" value="ECO:0007669"/>
    <property type="project" value="UniProtKB-SubCell"/>
</dbReference>